<keyword evidence="1" id="KW-0812">Transmembrane</keyword>
<accession>A0A0E9MND5</accession>
<feature type="transmembrane region" description="Helical" evidence="1">
    <location>
        <begin position="81"/>
        <end position="105"/>
    </location>
</feature>
<keyword evidence="1" id="KW-0472">Membrane</keyword>
<feature type="transmembrane region" description="Helical" evidence="1">
    <location>
        <begin position="376"/>
        <end position="396"/>
    </location>
</feature>
<reference evidence="2 3" key="1">
    <citation type="submission" date="2015-04" db="EMBL/GenBank/DDBJ databases">
        <title>Whole genome shotgun sequence of Sphingomonas changbaiensis NBRC 104936.</title>
        <authorList>
            <person name="Katano-Makiyama Y."/>
            <person name="Hosoyama A."/>
            <person name="Hashimoto M."/>
            <person name="Noguchi M."/>
            <person name="Tsuchikane K."/>
            <person name="Ohji S."/>
            <person name="Yamazoe A."/>
            <person name="Ichikawa N."/>
            <person name="Kimura A."/>
            <person name="Fujita N."/>
        </authorList>
    </citation>
    <scope>NUCLEOTIDE SEQUENCE [LARGE SCALE GENOMIC DNA]</scope>
    <source>
        <strain evidence="2 3">NBRC 104936</strain>
    </source>
</reference>
<organism evidence="2 3">
    <name type="scientific">Sphingomonas changbaiensis NBRC 104936</name>
    <dbReference type="NCBI Taxonomy" id="1219043"/>
    <lineage>
        <taxon>Bacteria</taxon>
        <taxon>Pseudomonadati</taxon>
        <taxon>Pseudomonadota</taxon>
        <taxon>Alphaproteobacteria</taxon>
        <taxon>Sphingomonadales</taxon>
        <taxon>Sphingomonadaceae</taxon>
        <taxon>Sphingomonas</taxon>
    </lineage>
</organism>
<keyword evidence="3" id="KW-1185">Reference proteome</keyword>
<comment type="caution">
    <text evidence="2">The sequence shown here is derived from an EMBL/GenBank/DDBJ whole genome shotgun (WGS) entry which is preliminary data.</text>
</comment>
<protein>
    <recommendedName>
        <fullName evidence="4">Polysaccharide biosynthesis protein C-terminal domain-containing protein</fullName>
    </recommendedName>
</protein>
<feature type="transmembrane region" description="Helical" evidence="1">
    <location>
        <begin position="288"/>
        <end position="309"/>
    </location>
</feature>
<feature type="transmembrane region" description="Helical" evidence="1">
    <location>
        <begin position="111"/>
        <end position="130"/>
    </location>
</feature>
<proteinExistence type="predicted"/>
<name>A0A0E9MND5_9SPHN</name>
<evidence type="ECO:0000313" key="3">
    <source>
        <dbReference type="Proteomes" id="UP000033202"/>
    </source>
</evidence>
<gene>
    <name evidence="2" type="ORF">SCH01S_25_00290</name>
</gene>
<dbReference type="STRING" id="1219043.SCH01S_25_00290"/>
<sequence length="418" mass="43659">MASSFRDSLGINVVVQSFGAALSFLLALGITFLWGAPAQGQFALIKSWVEFGSLVALAGLPQGYVFAINRHSASASALSRFSLTYCLLSFPFAVFGAGVTVWLGYAPDAQPILSAGILAFSLVSYTYHGLIRSILLTQNDGLAFSLFSIAPALLLALSVAARIGSLPNFYSIFMLSSAGVAIVAAFSASRIGFARDGEISRDIWRSIVRQSVHSFIVSVLGSAQIVVLYATMRYLGADLAQVGLMSVALLVVSAVNVLCTMISPVLYNRWSKQDHSGRLGQLSAQIALTSLLGAAALAALTSLALFGAIELNVRLAAEVKIPALVLCAALPAILYSRLIIPALFAAGRPAPVTGSSLLRVLLLAPALWLLCQSGAPVLIAASIAFAAVEIAGAAWIGGAHIRHRAPENGRPPVHASKA</sequence>
<dbReference type="RefSeq" id="WP_157032827.1">
    <property type="nucleotide sequence ID" value="NZ_BBWU01000025.1"/>
</dbReference>
<feature type="transmembrane region" description="Helical" evidence="1">
    <location>
        <begin position="321"/>
        <end position="340"/>
    </location>
</feature>
<feature type="transmembrane region" description="Helical" evidence="1">
    <location>
        <begin position="212"/>
        <end position="232"/>
    </location>
</feature>
<dbReference type="AlphaFoldDB" id="A0A0E9MND5"/>
<feature type="transmembrane region" description="Helical" evidence="1">
    <location>
        <begin position="169"/>
        <end position="191"/>
    </location>
</feature>
<keyword evidence="1" id="KW-1133">Transmembrane helix</keyword>
<feature type="transmembrane region" description="Helical" evidence="1">
    <location>
        <begin position="244"/>
        <end position="267"/>
    </location>
</feature>
<dbReference type="Proteomes" id="UP000033202">
    <property type="component" value="Unassembled WGS sequence"/>
</dbReference>
<feature type="transmembrane region" description="Helical" evidence="1">
    <location>
        <begin position="48"/>
        <end position="69"/>
    </location>
</feature>
<evidence type="ECO:0008006" key="4">
    <source>
        <dbReference type="Google" id="ProtNLM"/>
    </source>
</evidence>
<feature type="transmembrane region" description="Helical" evidence="1">
    <location>
        <begin position="352"/>
        <end position="370"/>
    </location>
</feature>
<dbReference type="EMBL" id="BBWU01000025">
    <property type="protein sequence ID" value="GAO39049.1"/>
    <property type="molecule type" value="Genomic_DNA"/>
</dbReference>
<evidence type="ECO:0000313" key="2">
    <source>
        <dbReference type="EMBL" id="GAO39049.1"/>
    </source>
</evidence>
<feature type="transmembrane region" description="Helical" evidence="1">
    <location>
        <begin position="142"/>
        <end position="163"/>
    </location>
</feature>
<evidence type="ECO:0000256" key="1">
    <source>
        <dbReference type="SAM" id="Phobius"/>
    </source>
</evidence>
<feature type="transmembrane region" description="Helical" evidence="1">
    <location>
        <begin position="12"/>
        <end position="36"/>
    </location>
</feature>